<dbReference type="InterPro" id="IPR002701">
    <property type="entry name" value="CM_II_prokaryot"/>
</dbReference>
<comment type="subcellular location">
    <subcellularLocation>
        <location evidence="3">Cytoplasm</location>
    </subcellularLocation>
</comment>
<evidence type="ECO:0000256" key="10">
    <source>
        <dbReference type="ARBA" id="ARBA00023141"/>
    </source>
</evidence>
<protein>
    <recommendedName>
        <fullName evidence="6">Bifunctional chorismate mutase/prephenate dehydratase</fullName>
        <ecNumber evidence="5">4.2.1.51</ecNumber>
    </recommendedName>
    <alternativeName>
        <fullName evidence="15">Chorismate mutase-prephenate dehydratase</fullName>
    </alternativeName>
    <alternativeName>
        <fullName evidence="7">Prephenate dehydratase</fullName>
    </alternativeName>
    <alternativeName>
        <fullName evidence="14">p-protein</fullName>
    </alternativeName>
</protein>
<keyword evidence="10" id="KW-0057">Aromatic amino acid biosynthesis</keyword>
<dbReference type="InterPro" id="IPR002912">
    <property type="entry name" value="ACT_dom"/>
</dbReference>
<evidence type="ECO:0000256" key="5">
    <source>
        <dbReference type="ARBA" id="ARBA00013147"/>
    </source>
</evidence>
<evidence type="ECO:0000313" key="21">
    <source>
        <dbReference type="Proteomes" id="UP000787672"/>
    </source>
</evidence>
<evidence type="ECO:0000256" key="11">
    <source>
        <dbReference type="ARBA" id="ARBA00023222"/>
    </source>
</evidence>
<evidence type="ECO:0000256" key="13">
    <source>
        <dbReference type="ARBA" id="ARBA00023268"/>
    </source>
</evidence>
<dbReference type="PIRSF" id="PIRSF001500">
    <property type="entry name" value="Chor_mut_pdt_Ppr"/>
    <property type="match status" value="1"/>
</dbReference>
<evidence type="ECO:0000259" key="18">
    <source>
        <dbReference type="PROSITE" id="PS51171"/>
    </source>
</evidence>
<dbReference type="Pfam" id="PF01817">
    <property type="entry name" value="CM_2"/>
    <property type="match status" value="1"/>
</dbReference>
<feature type="domain" description="Prephenate dehydratase" evidence="18">
    <location>
        <begin position="112"/>
        <end position="288"/>
    </location>
</feature>
<dbReference type="PANTHER" id="PTHR21022:SF19">
    <property type="entry name" value="PREPHENATE DEHYDRATASE-RELATED"/>
    <property type="match status" value="1"/>
</dbReference>
<comment type="caution">
    <text evidence="20">The sequence shown here is derived from an EMBL/GenBank/DDBJ whole genome shotgun (WGS) entry which is preliminary data.</text>
</comment>
<evidence type="ECO:0000256" key="2">
    <source>
        <dbReference type="ARBA" id="ARBA00002364"/>
    </source>
</evidence>
<dbReference type="CDD" id="cd04905">
    <property type="entry name" value="ACT_CM-PDT"/>
    <property type="match status" value="1"/>
</dbReference>
<dbReference type="Pfam" id="PF00800">
    <property type="entry name" value="PDT"/>
    <property type="match status" value="1"/>
</dbReference>
<reference evidence="20 21" key="1">
    <citation type="submission" date="2021-06" db="EMBL/GenBank/DDBJ databases">
        <authorList>
            <person name="Sun Q."/>
            <person name="Li D."/>
        </authorList>
    </citation>
    <scope>NUCLEOTIDE SEQUENCE [LARGE SCALE GENOMIC DNA]</scope>
    <source>
        <strain evidence="20 21">MSJ-2</strain>
    </source>
</reference>
<keyword evidence="9" id="KW-0028">Amino-acid biosynthesis</keyword>
<comment type="function">
    <text evidence="2">Catalyzes the Claisen rearrangement of chorismate to prephenate and the decarboxylation/dehydration of prephenate to phenylpyruvate.</text>
</comment>
<proteinExistence type="predicted"/>
<keyword evidence="12" id="KW-0456">Lyase</keyword>
<dbReference type="RefSeq" id="WP_216558489.1">
    <property type="nucleotide sequence ID" value="NZ_JAHLQN010000001.1"/>
</dbReference>
<evidence type="ECO:0000259" key="17">
    <source>
        <dbReference type="PROSITE" id="PS51168"/>
    </source>
</evidence>
<comment type="pathway">
    <text evidence="4">Amino-acid biosynthesis; L-phenylalanine biosynthesis; phenylpyruvate from prephenate: step 1/1.</text>
</comment>
<dbReference type="CDD" id="cd13631">
    <property type="entry name" value="PBP2_Ct-PDT_like"/>
    <property type="match status" value="1"/>
</dbReference>
<evidence type="ECO:0000256" key="12">
    <source>
        <dbReference type="ARBA" id="ARBA00023239"/>
    </source>
</evidence>
<name>A0ABS6F761_9FIRM</name>
<dbReference type="PROSITE" id="PS00857">
    <property type="entry name" value="PREPHENATE_DEHYDR_1"/>
    <property type="match status" value="1"/>
</dbReference>
<evidence type="ECO:0000256" key="6">
    <source>
        <dbReference type="ARBA" id="ARBA00014401"/>
    </source>
</evidence>
<dbReference type="InterPro" id="IPR008242">
    <property type="entry name" value="Chor_mutase/pphenate_deHydtase"/>
</dbReference>
<dbReference type="SMART" id="SM00830">
    <property type="entry name" value="CM_2"/>
    <property type="match status" value="1"/>
</dbReference>
<evidence type="ECO:0000256" key="9">
    <source>
        <dbReference type="ARBA" id="ARBA00022605"/>
    </source>
</evidence>
<dbReference type="PANTHER" id="PTHR21022">
    <property type="entry name" value="PREPHENATE DEHYDRATASE P PROTEIN"/>
    <property type="match status" value="1"/>
</dbReference>
<evidence type="ECO:0000256" key="3">
    <source>
        <dbReference type="ARBA" id="ARBA00004496"/>
    </source>
</evidence>
<dbReference type="EC" id="4.2.1.51" evidence="5"/>
<comment type="catalytic activity">
    <reaction evidence="16">
        <text>prephenate + H(+) = 3-phenylpyruvate + CO2 + H2O</text>
        <dbReference type="Rhea" id="RHEA:21648"/>
        <dbReference type="ChEBI" id="CHEBI:15377"/>
        <dbReference type="ChEBI" id="CHEBI:15378"/>
        <dbReference type="ChEBI" id="CHEBI:16526"/>
        <dbReference type="ChEBI" id="CHEBI:18005"/>
        <dbReference type="ChEBI" id="CHEBI:29934"/>
        <dbReference type="EC" id="4.2.1.51"/>
    </reaction>
</comment>
<dbReference type="EMBL" id="JAHLQN010000001">
    <property type="protein sequence ID" value="MBU5625880.1"/>
    <property type="molecule type" value="Genomic_DNA"/>
</dbReference>
<evidence type="ECO:0000259" key="19">
    <source>
        <dbReference type="PROSITE" id="PS51671"/>
    </source>
</evidence>
<keyword evidence="21" id="KW-1185">Reference proteome</keyword>
<evidence type="ECO:0000256" key="16">
    <source>
        <dbReference type="ARBA" id="ARBA00047848"/>
    </source>
</evidence>
<evidence type="ECO:0000256" key="1">
    <source>
        <dbReference type="ARBA" id="ARBA00000824"/>
    </source>
</evidence>
<organism evidence="20 21">
    <name type="scientific">Dysosmobacter acutus</name>
    <dbReference type="NCBI Taxonomy" id="2841504"/>
    <lineage>
        <taxon>Bacteria</taxon>
        <taxon>Bacillati</taxon>
        <taxon>Bacillota</taxon>
        <taxon>Clostridia</taxon>
        <taxon>Eubacteriales</taxon>
        <taxon>Oscillospiraceae</taxon>
        <taxon>Dysosmobacter</taxon>
    </lineage>
</organism>
<gene>
    <name evidence="20" type="ORF">KQI82_02875</name>
</gene>
<keyword evidence="13" id="KW-0511">Multifunctional enzyme</keyword>
<dbReference type="Proteomes" id="UP000787672">
    <property type="component" value="Unassembled WGS sequence"/>
</dbReference>
<feature type="domain" description="Chorismate mutase" evidence="17">
    <location>
        <begin position="1"/>
        <end position="86"/>
    </location>
</feature>
<evidence type="ECO:0000256" key="8">
    <source>
        <dbReference type="ARBA" id="ARBA00022490"/>
    </source>
</evidence>
<sequence>MDIQELRAGIDAVDNQIRELFTRRMDLSSQIADYKRANKLPILDRTREREILARLTADQDPDLANYTRMLFKTLFDMSRAYQSARMGESQQLEEQIKSALESSPRKLPQNVTVACQGVEGAYSQIACDKLFASAGVMFMDSFEGVARAVGSGLCDYGILPIENNLYGSVNEVYDLMRRHSFYIVRSIKLRINHSLVVKPETKGGDIREIFSHEQAIGQCSEFLKKYPNAKVTICENTAMAAKRVAQSDRSDTAAICSAECSELYGLKQLHRDIQNSDNNYTRFICIARNLQILEGVNKVSILFRVPHRPGSLYEVLSTFATVGVNVSKLESRPIPGHDFDFLFYADVDADCREEQTVKMLCDLTRCTEEMTFLGAYSEA</sequence>
<dbReference type="InterPro" id="IPR001086">
    <property type="entry name" value="Preph_deHydtase"/>
</dbReference>
<evidence type="ECO:0000256" key="7">
    <source>
        <dbReference type="ARBA" id="ARBA00021872"/>
    </source>
</evidence>
<evidence type="ECO:0000256" key="14">
    <source>
        <dbReference type="ARBA" id="ARBA00031175"/>
    </source>
</evidence>
<dbReference type="Pfam" id="PF01842">
    <property type="entry name" value="ACT"/>
    <property type="match status" value="1"/>
</dbReference>
<keyword evidence="11" id="KW-0584">Phenylalanine biosynthesis</keyword>
<evidence type="ECO:0000256" key="15">
    <source>
        <dbReference type="ARBA" id="ARBA00031520"/>
    </source>
</evidence>
<accession>A0ABS6F761</accession>
<dbReference type="PROSITE" id="PS51168">
    <property type="entry name" value="CHORISMATE_MUT_2"/>
    <property type="match status" value="1"/>
</dbReference>
<keyword evidence="8" id="KW-0963">Cytoplasm</keyword>
<evidence type="ECO:0000313" key="20">
    <source>
        <dbReference type="EMBL" id="MBU5625880.1"/>
    </source>
</evidence>
<dbReference type="PROSITE" id="PS51671">
    <property type="entry name" value="ACT"/>
    <property type="match status" value="1"/>
</dbReference>
<feature type="domain" description="ACT" evidence="19">
    <location>
        <begin position="300"/>
        <end position="377"/>
    </location>
</feature>
<dbReference type="InterPro" id="IPR018528">
    <property type="entry name" value="Preph_deHydtase_CS"/>
</dbReference>
<comment type="catalytic activity">
    <reaction evidence="1">
        <text>chorismate = prephenate</text>
        <dbReference type="Rhea" id="RHEA:13897"/>
        <dbReference type="ChEBI" id="CHEBI:29748"/>
        <dbReference type="ChEBI" id="CHEBI:29934"/>
        <dbReference type="EC" id="5.4.99.5"/>
    </reaction>
</comment>
<dbReference type="PROSITE" id="PS00858">
    <property type="entry name" value="PREPHENATE_DEHYDR_2"/>
    <property type="match status" value="1"/>
</dbReference>
<evidence type="ECO:0000256" key="4">
    <source>
        <dbReference type="ARBA" id="ARBA00004741"/>
    </source>
</evidence>
<dbReference type="PROSITE" id="PS51171">
    <property type="entry name" value="PREPHENATE_DEHYDR_3"/>
    <property type="match status" value="1"/>
</dbReference>